<dbReference type="Pfam" id="PF02463">
    <property type="entry name" value="SMC_N"/>
    <property type="match status" value="1"/>
</dbReference>
<dbReference type="FunFam" id="3.40.50.300:FF:000793">
    <property type="entry name" value="Structural maintenance of chromosomes protein 5"/>
    <property type="match status" value="1"/>
</dbReference>
<keyword evidence="5" id="KW-0158">Chromosome</keyword>
<feature type="region of interest" description="Disordered" evidence="12">
    <location>
        <begin position="1"/>
        <end position="24"/>
    </location>
</feature>
<dbReference type="InterPro" id="IPR003395">
    <property type="entry name" value="RecF/RecN/SMC_N"/>
</dbReference>
<dbReference type="FunFam" id="3.40.50.300:FF:001301">
    <property type="entry name" value="Structural maintenance of chromosomes 5"/>
    <property type="match status" value="1"/>
</dbReference>
<evidence type="ECO:0000256" key="11">
    <source>
        <dbReference type="SAM" id="Coils"/>
    </source>
</evidence>
<dbReference type="PANTHER" id="PTHR45916">
    <property type="entry name" value="STRUCTURAL MAINTENANCE OF CHROMOSOMES PROTEIN 5"/>
    <property type="match status" value="1"/>
</dbReference>
<feature type="coiled-coil region" evidence="11">
    <location>
        <begin position="315"/>
        <end position="370"/>
    </location>
</feature>
<comment type="subcellular location">
    <subcellularLocation>
        <location evidence="2">Chromosome</location>
    </subcellularLocation>
    <subcellularLocation>
        <location evidence="1">Nucleus</location>
    </subcellularLocation>
</comment>
<evidence type="ECO:0000256" key="5">
    <source>
        <dbReference type="ARBA" id="ARBA00022454"/>
    </source>
</evidence>
<dbReference type="Proteomes" id="UP000749559">
    <property type="component" value="Unassembled WGS sequence"/>
</dbReference>
<dbReference type="Gene3D" id="3.40.50.300">
    <property type="entry name" value="P-loop containing nucleotide triphosphate hydrolases"/>
    <property type="match status" value="2"/>
</dbReference>
<feature type="coiled-coil region" evidence="11">
    <location>
        <begin position="856"/>
        <end position="890"/>
    </location>
</feature>
<evidence type="ECO:0000256" key="9">
    <source>
        <dbReference type="ARBA" id="ARBA00023242"/>
    </source>
</evidence>
<accession>A0A8S4PXH0</accession>
<evidence type="ECO:0000256" key="1">
    <source>
        <dbReference type="ARBA" id="ARBA00004123"/>
    </source>
</evidence>
<protein>
    <recommendedName>
        <fullName evidence="4">Structural maintenance of chromosomes protein 5</fullName>
    </recommendedName>
</protein>
<evidence type="ECO:0000313" key="14">
    <source>
        <dbReference type="EMBL" id="CAH1798068.1"/>
    </source>
</evidence>
<keyword evidence="15" id="KW-1185">Reference proteome</keyword>
<dbReference type="SUPFAM" id="SSF52540">
    <property type="entry name" value="P-loop containing nucleoside triphosphate hydrolases"/>
    <property type="match status" value="2"/>
</dbReference>
<evidence type="ECO:0000256" key="6">
    <source>
        <dbReference type="ARBA" id="ARBA00022741"/>
    </source>
</evidence>
<evidence type="ECO:0000256" key="3">
    <source>
        <dbReference type="ARBA" id="ARBA00010171"/>
    </source>
</evidence>
<evidence type="ECO:0000313" key="15">
    <source>
        <dbReference type="Proteomes" id="UP000749559"/>
    </source>
</evidence>
<evidence type="ECO:0000256" key="7">
    <source>
        <dbReference type="ARBA" id="ARBA00022840"/>
    </source>
</evidence>
<keyword evidence="7" id="KW-0067">ATP-binding</keyword>
<evidence type="ECO:0000256" key="12">
    <source>
        <dbReference type="SAM" id="MobiDB-lite"/>
    </source>
</evidence>
<organism evidence="14 15">
    <name type="scientific">Owenia fusiformis</name>
    <name type="common">Polychaete worm</name>
    <dbReference type="NCBI Taxonomy" id="6347"/>
    <lineage>
        <taxon>Eukaryota</taxon>
        <taxon>Metazoa</taxon>
        <taxon>Spiralia</taxon>
        <taxon>Lophotrochozoa</taxon>
        <taxon>Annelida</taxon>
        <taxon>Polychaeta</taxon>
        <taxon>Sedentaria</taxon>
        <taxon>Canalipalpata</taxon>
        <taxon>Sabellida</taxon>
        <taxon>Oweniida</taxon>
        <taxon>Oweniidae</taxon>
        <taxon>Owenia</taxon>
    </lineage>
</organism>
<reference evidence="14" key="1">
    <citation type="submission" date="2022-03" db="EMBL/GenBank/DDBJ databases">
        <authorList>
            <person name="Martin C."/>
        </authorList>
    </citation>
    <scope>NUCLEOTIDE SEQUENCE</scope>
</reference>
<feature type="coiled-coil region" evidence="11">
    <location>
        <begin position="192"/>
        <end position="219"/>
    </location>
</feature>
<dbReference type="GO" id="GO:0003697">
    <property type="term" value="F:single-stranded DNA binding"/>
    <property type="evidence" value="ECO:0007669"/>
    <property type="project" value="TreeGrafter"/>
</dbReference>
<dbReference type="GO" id="GO:0005524">
    <property type="term" value="F:ATP binding"/>
    <property type="evidence" value="ECO:0007669"/>
    <property type="project" value="UniProtKB-KW"/>
</dbReference>
<evidence type="ECO:0000259" key="13">
    <source>
        <dbReference type="Pfam" id="PF02463"/>
    </source>
</evidence>
<feature type="coiled-coil region" evidence="11">
    <location>
        <begin position="252"/>
        <end position="279"/>
    </location>
</feature>
<name>A0A8S4PXH0_OWEFU</name>
<dbReference type="InterPro" id="IPR027417">
    <property type="entry name" value="P-loop_NTPase"/>
</dbReference>
<feature type="coiled-coil region" evidence="11">
    <location>
        <begin position="752"/>
        <end position="793"/>
    </location>
</feature>
<comment type="subunit">
    <text evidence="10">Forms a heterodimer with smc6. Component of the SMC5-SMC6 complex which consists at least of smc5, smc6, nsmce2, nsmce1 and nsmce4a.</text>
</comment>
<dbReference type="EMBL" id="CAIIXF020000010">
    <property type="protein sequence ID" value="CAH1798068.1"/>
    <property type="molecule type" value="Genomic_DNA"/>
</dbReference>
<keyword evidence="6" id="KW-0547">Nucleotide-binding</keyword>
<dbReference type="OrthoDB" id="10254973at2759"/>
<dbReference type="PANTHER" id="PTHR45916:SF1">
    <property type="entry name" value="STRUCTURAL MAINTENANCE OF CHROMOSOMES PROTEIN 5"/>
    <property type="match status" value="1"/>
</dbReference>
<dbReference type="GO" id="GO:0000724">
    <property type="term" value="P:double-strand break repair via homologous recombination"/>
    <property type="evidence" value="ECO:0007669"/>
    <property type="project" value="TreeGrafter"/>
</dbReference>
<comment type="similarity">
    <text evidence="3">Belongs to the SMC family. SMC5 subfamily.</text>
</comment>
<evidence type="ECO:0000256" key="8">
    <source>
        <dbReference type="ARBA" id="ARBA00023054"/>
    </source>
</evidence>
<feature type="compositionally biased region" description="Low complexity" evidence="12">
    <location>
        <begin position="11"/>
        <end position="23"/>
    </location>
</feature>
<proteinExistence type="inferred from homology"/>
<gene>
    <name evidence="14" type="ORF">OFUS_LOCUS22252</name>
</gene>
<dbReference type="AlphaFoldDB" id="A0A8S4PXH0"/>
<evidence type="ECO:0000256" key="4">
    <source>
        <dbReference type="ARBA" id="ARBA00018687"/>
    </source>
</evidence>
<dbReference type="GO" id="GO:0005634">
    <property type="term" value="C:nucleus"/>
    <property type="evidence" value="ECO:0007669"/>
    <property type="project" value="UniProtKB-SubCell"/>
</dbReference>
<sequence length="1067" mass="124407">MLAKKRKCVPSSETNGSNNSSESKGFVEGSIVRIRLENFVTYDSLESYPGPGLNVIIGPNGTGKSTIVCAICLGLAGKPAVLGRQTHVSEFIKHGCERAEIEIELFDPKGHNKTIKREIRQNGSNWFVNNGPTTQKAVEALIAGLNIQVNNLCQFLPQDKVADFAKMTKEKLLESTEQAVGPPGMFENHEKLKNFGGNLKDKERRYNELKEELEKAISENIRLEPNVKNYEDRQRHLDKVKILEKKKHWVEYEDQRRAYITAKEEKDRLAKRVKVAELKHKPMRAKLDKCSQMIKRCEDEKIKMTDDIKQQAVKAQQSSKAIESETDKLAEIQQDEELKISADIEKKKKIKQLKRHLEGLQNDLSNLPESQNFQPEIERNTEAQRGIAGHIRRIHTQCQDVEHQLRTKKGEKQAIDHELAEIKNINNQRLNLLRQKHRDTYEAVMWLRQNSHLFKKKIHEPLMITLNVNDPKWAKYLEMHISFNDMRAFVCEDKADSEVFFKEVKDNQKLRINAIIAPDKHPDEFEPPQHINTLRRYGFHSYLREMFNCPTAVMSYLCEMYKVHAIPVGDHTTKQRVEKVVNEVPRLSTFYTENHQYAIRTSRYDKSKSSRCSEIRKPNLLTVTVDENRERELTQLLREILGTCHDYEEVLRKHQLDLGGLEKQLEALRTEKKALLQKRDQRKSLENQITSKKQSIIRYERELIDIDQERRAFAKKVQDINQRKVGNLLKMRTFTQSCAELSIQKTRTCLRLAEQLKNKFKMENDMRDATQELEQMRNQLDETKESLDTLKASARRLLVAAKKICNMGENEELSNDMKKAFERCPDNMEEIDAAIHEAKARADCIFSTSEEVVHEYEKGKKYIAKTEKECKELKARLDDMQEDIEKVREEWLTPLNELLEQINKSFSYFFKTMNCAGEVDLYEPENKEEYHNYGVRIKVKYRASESLRELTGHYQSGGERSVATILYMMALQEITKCPFRCVDEINQGMDPANERRVFDLVVQTACKKDTSQYFLLTPKLLSNLSFSDNMTVLCVFNGPSMLHHKDWNMKKFFKRLCHIFEKPMSYI</sequence>
<feature type="domain" description="RecF/RecN/SMC N-terminal" evidence="13">
    <location>
        <begin position="31"/>
        <end position="1016"/>
    </location>
</feature>
<keyword evidence="8 11" id="KW-0175">Coiled coil</keyword>
<evidence type="ECO:0000256" key="10">
    <source>
        <dbReference type="ARBA" id="ARBA00063886"/>
    </source>
</evidence>
<comment type="caution">
    <text evidence="14">The sequence shown here is derived from an EMBL/GenBank/DDBJ whole genome shotgun (WGS) entry which is preliminary data.</text>
</comment>
<feature type="coiled-coil region" evidence="11">
    <location>
        <begin position="651"/>
        <end position="702"/>
    </location>
</feature>
<dbReference type="GO" id="GO:0030915">
    <property type="term" value="C:Smc5-Smc6 complex"/>
    <property type="evidence" value="ECO:0007669"/>
    <property type="project" value="TreeGrafter"/>
</dbReference>
<keyword evidence="9" id="KW-0539">Nucleus</keyword>
<evidence type="ECO:0000256" key="2">
    <source>
        <dbReference type="ARBA" id="ARBA00004286"/>
    </source>
</evidence>